<evidence type="ECO:0000256" key="1">
    <source>
        <dbReference type="ARBA" id="ARBA00010254"/>
    </source>
</evidence>
<accession>A0A0G1IMN3</accession>
<reference evidence="7 8" key="1">
    <citation type="journal article" date="2015" name="Nature">
        <title>rRNA introns, odd ribosomes, and small enigmatic genomes across a large radiation of phyla.</title>
        <authorList>
            <person name="Brown C.T."/>
            <person name="Hug L.A."/>
            <person name="Thomas B.C."/>
            <person name="Sharon I."/>
            <person name="Castelle C.J."/>
            <person name="Singh A."/>
            <person name="Wilkins M.J."/>
            <person name="Williams K.H."/>
            <person name="Banfield J.F."/>
        </authorList>
    </citation>
    <scope>NUCLEOTIDE SEQUENCE [LARGE SCALE GENOMIC DNA]</scope>
</reference>
<name>A0A0G1IMN3_9BACT</name>
<dbReference type="GO" id="GO:0006412">
    <property type="term" value="P:translation"/>
    <property type="evidence" value="ECO:0007669"/>
    <property type="project" value="UniProtKB-UniRule"/>
</dbReference>
<gene>
    <name evidence="6" type="primary">rpsQ</name>
    <name evidence="7" type="ORF">UW53_C0003G0084</name>
</gene>
<evidence type="ECO:0000256" key="3">
    <source>
        <dbReference type="ARBA" id="ARBA00022884"/>
    </source>
</evidence>
<dbReference type="GO" id="GO:0022627">
    <property type="term" value="C:cytosolic small ribosomal subunit"/>
    <property type="evidence" value="ECO:0007669"/>
    <property type="project" value="TreeGrafter"/>
</dbReference>
<dbReference type="CDD" id="cd00364">
    <property type="entry name" value="Ribosomal_uS17"/>
    <property type="match status" value="1"/>
</dbReference>
<evidence type="ECO:0000256" key="2">
    <source>
        <dbReference type="ARBA" id="ARBA00022730"/>
    </source>
</evidence>
<comment type="similarity">
    <text evidence="1 6">Belongs to the universal ribosomal protein uS17 family.</text>
</comment>
<sequence length="75" mass="8651">MAQELKGKVVSNKMEKTAIVEVSRLKKHPIYGKYTKVSKRFKAHAEENIPEGKTVIIQSTRPMSKDKKWKIIKVL</sequence>
<dbReference type="NCBIfam" id="NF004123">
    <property type="entry name" value="PRK05610.1"/>
    <property type="match status" value="1"/>
</dbReference>
<dbReference type="PATRIC" id="fig|1618645.3.peg.292"/>
<comment type="subunit">
    <text evidence="6">Part of the 30S ribosomal subunit.</text>
</comment>
<keyword evidence="2 6" id="KW-0699">rRNA-binding</keyword>
<proteinExistence type="inferred from homology"/>
<dbReference type="InterPro" id="IPR012340">
    <property type="entry name" value="NA-bd_OB-fold"/>
</dbReference>
<keyword evidence="3 6" id="KW-0694">RNA-binding</keyword>
<dbReference type="PANTHER" id="PTHR10744:SF1">
    <property type="entry name" value="SMALL RIBOSOMAL SUBUNIT PROTEIN US17M"/>
    <property type="match status" value="1"/>
</dbReference>
<dbReference type="EMBL" id="LCIR01000003">
    <property type="protein sequence ID" value="KKT60173.1"/>
    <property type="molecule type" value="Genomic_DNA"/>
</dbReference>
<comment type="function">
    <text evidence="6">One of the primary rRNA binding proteins, it binds specifically to the 5'-end of 16S ribosomal RNA.</text>
</comment>
<evidence type="ECO:0000256" key="5">
    <source>
        <dbReference type="ARBA" id="ARBA00023274"/>
    </source>
</evidence>
<dbReference type="Gene3D" id="2.40.50.140">
    <property type="entry name" value="Nucleic acid-binding proteins"/>
    <property type="match status" value="1"/>
</dbReference>
<keyword evidence="5 6" id="KW-0687">Ribonucleoprotein</keyword>
<dbReference type="SUPFAM" id="SSF50249">
    <property type="entry name" value="Nucleic acid-binding proteins"/>
    <property type="match status" value="1"/>
</dbReference>
<evidence type="ECO:0000256" key="4">
    <source>
        <dbReference type="ARBA" id="ARBA00022980"/>
    </source>
</evidence>
<keyword evidence="4 6" id="KW-0689">Ribosomal protein</keyword>
<protein>
    <recommendedName>
        <fullName evidence="6">Small ribosomal subunit protein uS17</fullName>
    </recommendedName>
</protein>
<comment type="caution">
    <text evidence="7">The sequence shown here is derived from an EMBL/GenBank/DDBJ whole genome shotgun (WGS) entry which is preliminary data.</text>
</comment>
<evidence type="ECO:0000256" key="6">
    <source>
        <dbReference type="HAMAP-Rule" id="MF_01345"/>
    </source>
</evidence>
<dbReference type="AlphaFoldDB" id="A0A0G1IMN3"/>
<dbReference type="HAMAP" id="MF_01345_B">
    <property type="entry name" value="Ribosomal_uS17_B"/>
    <property type="match status" value="1"/>
</dbReference>
<dbReference type="Proteomes" id="UP000034087">
    <property type="component" value="Unassembled WGS sequence"/>
</dbReference>
<evidence type="ECO:0000313" key="7">
    <source>
        <dbReference type="EMBL" id="KKT60173.1"/>
    </source>
</evidence>
<dbReference type="GO" id="GO:0003735">
    <property type="term" value="F:structural constituent of ribosome"/>
    <property type="evidence" value="ECO:0007669"/>
    <property type="project" value="InterPro"/>
</dbReference>
<dbReference type="InterPro" id="IPR019984">
    <property type="entry name" value="Ribosomal_uS17_bact/chlr"/>
</dbReference>
<dbReference type="PANTHER" id="PTHR10744">
    <property type="entry name" value="40S RIBOSOMAL PROTEIN S11 FAMILY MEMBER"/>
    <property type="match status" value="1"/>
</dbReference>
<dbReference type="Pfam" id="PF00366">
    <property type="entry name" value="Ribosomal_S17"/>
    <property type="match status" value="1"/>
</dbReference>
<dbReference type="GO" id="GO:0019843">
    <property type="term" value="F:rRNA binding"/>
    <property type="evidence" value="ECO:0007669"/>
    <property type="project" value="UniProtKB-UniRule"/>
</dbReference>
<organism evidence="7 8">
    <name type="scientific">Candidatus Giovannonibacteria bacterium GW2011_GWA1_44_25</name>
    <dbReference type="NCBI Taxonomy" id="1618645"/>
    <lineage>
        <taxon>Bacteria</taxon>
        <taxon>Candidatus Giovannoniibacteriota</taxon>
    </lineage>
</organism>
<dbReference type="InterPro" id="IPR000266">
    <property type="entry name" value="Ribosomal_uS17"/>
</dbReference>
<dbReference type="PRINTS" id="PR00973">
    <property type="entry name" value="RIBOSOMALS17"/>
</dbReference>
<evidence type="ECO:0000313" key="8">
    <source>
        <dbReference type="Proteomes" id="UP000034087"/>
    </source>
</evidence>